<feature type="domain" description="MRH" evidence="9">
    <location>
        <begin position="1701"/>
        <end position="1830"/>
    </location>
</feature>
<dbReference type="GO" id="GO:0012505">
    <property type="term" value="C:endomembrane system"/>
    <property type="evidence" value="ECO:0007669"/>
    <property type="project" value="UniProtKB-SubCell"/>
</dbReference>
<dbReference type="PANTHER" id="PTHR15071">
    <property type="entry name" value="MANNOSE-6-PHOSPHATE RECEPTOR FAMILY MEMBER"/>
    <property type="match status" value="1"/>
</dbReference>
<comment type="caution">
    <text evidence="10">The sequence shown here is derived from an EMBL/GenBank/DDBJ whole genome shotgun (WGS) entry which is preliminary data.</text>
</comment>
<keyword evidence="7" id="KW-1015">Disulfide bond</keyword>
<evidence type="ECO:0000256" key="5">
    <source>
        <dbReference type="ARBA" id="ARBA00022989"/>
    </source>
</evidence>
<name>A0ABD0L4T8_9CAEN</name>
<evidence type="ECO:0000256" key="6">
    <source>
        <dbReference type="ARBA" id="ARBA00023136"/>
    </source>
</evidence>
<dbReference type="InterPro" id="IPR000479">
    <property type="entry name" value="CIMR_rpt"/>
</dbReference>
<evidence type="ECO:0000259" key="9">
    <source>
        <dbReference type="PROSITE" id="PS51914"/>
    </source>
</evidence>
<dbReference type="Proteomes" id="UP001519460">
    <property type="component" value="Unassembled WGS sequence"/>
</dbReference>
<keyword evidence="6" id="KW-0472">Membrane</keyword>
<dbReference type="FunFam" id="2.70.130.10:FF:000005">
    <property type="entry name" value="Insulin-like growth factor 2 receptor"/>
    <property type="match status" value="1"/>
</dbReference>
<feature type="domain" description="MRH" evidence="9">
    <location>
        <begin position="118"/>
        <end position="287"/>
    </location>
</feature>
<organism evidence="10 11">
    <name type="scientific">Batillaria attramentaria</name>
    <dbReference type="NCBI Taxonomy" id="370345"/>
    <lineage>
        <taxon>Eukaryota</taxon>
        <taxon>Metazoa</taxon>
        <taxon>Spiralia</taxon>
        <taxon>Lophotrochozoa</taxon>
        <taxon>Mollusca</taxon>
        <taxon>Gastropoda</taxon>
        <taxon>Caenogastropoda</taxon>
        <taxon>Sorbeoconcha</taxon>
        <taxon>Cerithioidea</taxon>
        <taxon>Batillariidae</taxon>
        <taxon>Batillaria</taxon>
    </lineage>
</organism>
<dbReference type="InterPro" id="IPR044865">
    <property type="entry name" value="MRH_dom"/>
</dbReference>
<feature type="domain" description="MRH" evidence="9">
    <location>
        <begin position="685"/>
        <end position="830"/>
    </location>
</feature>
<dbReference type="SUPFAM" id="SSF50911">
    <property type="entry name" value="Mannose 6-phosphate receptor domain"/>
    <property type="match status" value="15"/>
</dbReference>
<gene>
    <name evidence="10" type="ORF">BaRGS_00014217</name>
</gene>
<evidence type="ECO:0000313" key="10">
    <source>
        <dbReference type="EMBL" id="KAK7494564.1"/>
    </source>
</evidence>
<keyword evidence="2" id="KW-0813">Transport</keyword>
<evidence type="ECO:0000256" key="7">
    <source>
        <dbReference type="ARBA" id="ARBA00023157"/>
    </source>
</evidence>
<evidence type="ECO:0000256" key="8">
    <source>
        <dbReference type="SAM" id="MobiDB-lite"/>
    </source>
</evidence>
<keyword evidence="5" id="KW-1133">Transmembrane helix</keyword>
<keyword evidence="4" id="KW-0732">Signal</keyword>
<sequence>MKYSINLCGVISSTNETDCANGIMVSGKNRTSGETIAFGTCGGHNSTEEEEQSELMVAITGGTCPVLPGEFATTILYFKCGKTMGSPVYLDSYGCSVYFQWDSTEFCNGDLKLAVSEIPCSIVVNETKLVDLSPLTKQHGGYLVDSQNGRKFYINVCRDISPGGLYKVPGKSGADTYEYSLAVCADLGFSCGSDKSETVVCQRKPDNDDFHKQLGLQGHQTLRYSDGELTLIYKDGDPCHTHFRRQTIITFKCYTEAENDGIGKPIFLEDDNCTYFFEWSTKYACLDQPACRVEHGGQRFDLSSLMVESGNNWVAVSDGEGDNKQFYINVCHDVLQEGDAQGCPAGSAVCEIGELESGPVLVFSSSDYCFKQFEWHTAAACPLSHQQGSDCRVVDTQAGYSFDLSQLKKPQGYKVSNDAGTGNPEFVHEQGHTYNFKWLTAYACPTQPVECVAVDGSGTEYDLSSLSKSLEGENWVVLDDSDPANRRKFYINVCRPLNPVHGLTNGGCDTFAAACDTIVRGTGETVSHKNLGQVKGRPTVEKGRADYVSLVYTDGDLCASGGEGVRYTTTIHFICSKGQQVLWYTDAACALPDEEERVQATDLCMITDPNTNFTFNLQPLKKTGDGSDFYLVHSQDKTRQQTRVKIELACDREAGDEIAPRFVRQEREEYLFRLSTPLSCPPQPVDCVVQDSAGHQYDLTPLSKITGNWEVQDSRASHQNLRYHINVCRPINEIAGSTCPGGPVGGCQTGGQQAFGLGYIQSKPQVADDGTITLRYVGGTLCHRGTATQAHRSMRINFHCAASESAPVFVGESASCEYSFSWGTPSACPQQRTVGSDCKVVDPLYNYQFDLTPLHKSTGNYNVSGDGYIFLLNVCGALHSPPVECQNMGACQTGGILDSPFPVGKPNSTLIYDAGELSLVYGEGKNSCHGKYTRQSVLTFRCSQSETEPSPHYLQELGDCTYTFDWPTKLACPPHTIVDCTYTDDQGKFYDLSSLAHSDRNYVETAADGTKFLLNICRSLVHRKGETCPFNSAACMINITASDPQEKYQSLGQVSDNPVSMEEGKLVIRYNLGAPCSSGGTMSTFIVFSCNNDPDESQEGGPQPHFVRNNCEYGFVWETSAACPVTPQQPGQNCSITNPDTGYEFSLKSLNHPSGWEVNDREGHLFKINVCSPVSSTTCSSMTGSCQTEMNGEERSFSAGNANAQLEYRRDGVLLLNYSGGDVCHHNNVSRTTIISFICQKDAGKGRPVFVASSDGCLYYFDWHTSLACEQESGHYLAIPDEAPAKGSNVTTAGTYYINVCHPLNPVLGTLCPPGAAACRVQQGKPPQGLGQARSPPIYDANHKEVTMKYDNGWPCEWNSALNTSSRIIFRCRPGPQQGTPHLIEVSESCEYIFEWETNAVCPNDFVEAENSSCLYFDARTRATYNLSDLSRSLEVRDSHGGTFSVKACGSLSTVPAECQGAAVCLQGSSATSDGSYGKAASGVFEMQGEYLKLTFSGGRDCRSGGTASTVIMFECEYSAGKGMPVLLSSESCEVSFIWGTSLVCPPLVQNCALTAESTDGGTAVVVEYSHGIPACSSNRRRSNNQVAKSIIRLMCGDTVGSPRLVNNKENIQNCVFEFEWRSRTVCPKDSLPTELKDVNHVIQDPRSGGSFDLRPLLTGGSGHRGVRLGTCNTDAQAQIGLKDVKTAATDNTVIIFSRETACVNGAVENHKVQAGQYDYTINLEGHLHLPACSGATVCQLQHGTSNYHTLGTYTSRKYYLQEDKLEVVYSSPEKCTGRFHDKNVSTVITFNCKHDYKISQVQRSDPTFMYNTLDCVYVFSWDTAAACIQAKIAAAASRLKRLILCRRRIESQMQYSVLSQMEEDPQVDLPGRNPFEEDELEEEKELQNGDTVMVKSYHDDSDDDMLL</sequence>
<reference evidence="10 11" key="1">
    <citation type="journal article" date="2023" name="Sci. Data">
        <title>Genome assembly of the Korean intertidal mud-creeper Batillaria attramentaria.</title>
        <authorList>
            <person name="Patra A.K."/>
            <person name="Ho P.T."/>
            <person name="Jun S."/>
            <person name="Lee S.J."/>
            <person name="Kim Y."/>
            <person name="Won Y.J."/>
        </authorList>
    </citation>
    <scope>NUCLEOTIDE SEQUENCE [LARGE SCALE GENOMIC DNA]</scope>
    <source>
        <strain evidence="10">Wonlab-2016</strain>
    </source>
</reference>
<feature type="domain" description="MRH" evidence="9">
    <location>
        <begin position="1"/>
        <end position="109"/>
    </location>
</feature>
<dbReference type="Pfam" id="PF00878">
    <property type="entry name" value="CIMR"/>
    <property type="match status" value="10"/>
</dbReference>
<evidence type="ECO:0000256" key="3">
    <source>
        <dbReference type="ARBA" id="ARBA00022692"/>
    </source>
</evidence>
<feature type="domain" description="MRH" evidence="9">
    <location>
        <begin position="449"/>
        <end position="682"/>
    </location>
</feature>
<dbReference type="SMART" id="SM01404">
    <property type="entry name" value="CIMR"/>
    <property type="match status" value="10"/>
</dbReference>
<evidence type="ECO:0000313" key="11">
    <source>
        <dbReference type="Proteomes" id="UP001519460"/>
    </source>
</evidence>
<keyword evidence="3" id="KW-0812">Transmembrane</keyword>
<accession>A0ABD0L4T8</accession>
<keyword evidence="11" id="KW-1185">Reference proteome</keyword>
<evidence type="ECO:0000256" key="4">
    <source>
        <dbReference type="ARBA" id="ARBA00022729"/>
    </source>
</evidence>
<feature type="domain" description="MRH" evidence="9">
    <location>
        <begin position="978"/>
        <end position="1125"/>
    </location>
</feature>
<feature type="domain" description="MRH" evidence="9">
    <location>
        <begin position="1132"/>
        <end position="1271"/>
    </location>
</feature>
<evidence type="ECO:0000256" key="1">
    <source>
        <dbReference type="ARBA" id="ARBA00004308"/>
    </source>
</evidence>
<comment type="subcellular location">
    <subcellularLocation>
        <location evidence="1">Endomembrane system</location>
    </subcellularLocation>
</comment>
<dbReference type="Gene3D" id="2.70.130.10">
    <property type="entry name" value="Mannose-6-phosphate receptor binding domain"/>
    <property type="match status" value="13"/>
</dbReference>
<proteinExistence type="predicted"/>
<protein>
    <recommendedName>
        <fullName evidence="9">MRH domain-containing protein</fullName>
    </recommendedName>
</protein>
<dbReference type="InterPro" id="IPR009011">
    <property type="entry name" value="Man6P_isomerase_rcpt-bd_dom_sf"/>
</dbReference>
<dbReference type="FunFam" id="2.70.130.10:FF:000016">
    <property type="entry name" value="Insulin-like growth factor 2 receptor"/>
    <property type="match status" value="1"/>
</dbReference>
<feature type="domain" description="MRH" evidence="9">
    <location>
        <begin position="1285"/>
        <end position="1404"/>
    </location>
</feature>
<evidence type="ECO:0000256" key="2">
    <source>
        <dbReference type="ARBA" id="ARBA00022448"/>
    </source>
</evidence>
<feature type="region of interest" description="Disordered" evidence="8">
    <location>
        <begin position="1861"/>
        <end position="1908"/>
    </location>
</feature>
<dbReference type="EMBL" id="JACVVK020000082">
    <property type="protein sequence ID" value="KAK7494564.1"/>
    <property type="molecule type" value="Genomic_DNA"/>
</dbReference>
<dbReference type="PANTHER" id="PTHR15071:SF17">
    <property type="entry name" value="CATION-INDEPENDENT MANNOSE-6-PHOSPHATE RECEPTOR"/>
    <property type="match status" value="1"/>
</dbReference>
<feature type="domain" description="MRH" evidence="9">
    <location>
        <begin position="1412"/>
        <end position="1547"/>
    </location>
</feature>
<feature type="domain" description="MRH" evidence="9">
    <location>
        <begin position="836"/>
        <end position="974"/>
    </location>
</feature>
<dbReference type="PROSITE" id="PS51914">
    <property type="entry name" value="MRH"/>
    <property type="match status" value="11"/>
</dbReference>
<feature type="domain" description="MRH" evidence="9">
    <location>
        <begin position="289"/>
        <end position="446"/>
    </location>
</feature>